<dbReference type="EMBL" id="JAIXMP010000021">
    <property type="protein sequence ID" value="KAI9256430.1"/>
    <property type="molecule type" value="Genomic_DNA"/>
</dbReference>
<dbReference type="InterPro" id="IPR056362">
    <property type="entry name" value="AtuA-like_ferredoxin_dom"/>
</dbReference>
<organism evidence="3 4">
    <name type="scientific">Phascolomyces articulosus</name>
    <dbReference type="NCBI Taxonomy" id="60185"/>
    <lineage>
        <taxon>Eukaryota</taxon>
        <taxon>Fungi</taxon>
        <taxon>Fungi incertae sedis</taxon>
        <taxon>Mucoromycota</taxon>
        <taxon>Mucoromycotina</taxon>
        <taxon>Mucoromycetes</taxon>
        <taxon>Mucorales</taxon>
        <taxon>Lichtheimiaceae</taxon>
        <taxon>Phascolomyces</taxon>
    </lineage>
</organism>
<evidence type="ECO:0000313" key="4">
    <source>
        <dbReference type="Proteomes" id="UP001209540"/>
    </source>
</evidence>
<proteinExistence type="predicted"/>
<evidence type="ECO:0000313" key="3">
    <source>
        <dbReference type="EMBL" id="KAI9256430.1"/>
    </source>
</evidence>
<dbReference type="InterPro" id="IPR010839">
    <property type="entry name" value="AtuA_N"/>
</dbReference>
<reference evidence="3" key="2">
    <citation type="submission" date="2023-02" db="EMBL/GenBank/DDBJ databases">
        <authorList>
            <consortium name="DOE Joint Genome Institute"/>
            <person name="Mondo S.J."/>
            <person name="Chang Y."/>
            <person name="Wang Y."/>
            <person name="Ahrendt S."/>
            <person name="Andreopoulos W."/>
            <person name="Barry K."/>
            <person name="Beard J."/>
            <person name="Benny G.L."/>
            <person name="Blankenship S."/>
            <person name="Bonito G."/>
            <person name="Cuomo C."/>
            <person name="Desiro A."/>
            <person name="Gervers K.A."/>
            <person name="Hundley H."/>
            <person name="Kuo A."/>
            <person name="LaButti K."/>
            <person name="Lang B.F."/>
            <person name="Lipzen A."/>
            <person name="O'Donnell K."/>
            <person name="Pangilinan J."/>
            <person name="Reynolds N."/>
            <person name="Sandor L."/>
            <person name="Smith M.W."/>
            <person name="Tsang A."/>
            <person name="Grigoriev I.V."/>
            <person name="Stajich J.E."/>
            <person name="Spatafora J.W."/>
        </authorList>
    </citation>
    <scope>NUCLEOTIDE SEQUENCE</scope>
    <source>
        <strain evidence="3">RSA 2281</strain>
    </source>
</reference>
<evidence type="ECO:0000259" key="1">
    <source>
        <dbReference type="Pfam" id="PF07287"/>
    </source>
</evidence>
<reference evidence="3" key="1">
    <citation type="journal article" date="2022" name="IScience">
        <title>Evolution of zygomycete secretomes and the origins of terrestrial fungal ecologies.</title>
        <authorList>
            <person name="Chang Y."/>
            <person name="Wang Y."/>
            <person name="Mondo S."/>
            <person name="Ahrendt S."/>
            <person name="Andreopoulos W."/>
            <person name="Barry K."/>
            <person name="Beard J."/>
            <person name="Benny G.L."/>
            <person name="Blankenship S."/>
            <person name="Bonito G."/>
            <person name="Cuomo C."/>
            <person name="Desiro A."/>
            <person name="Gervers K.A."/>
            <person name="Hundley H."/>
            <person name="Kuo A."/>
            <person name="LaButti K."/>
            <person name="Lang B.F."/>
            <person name="Lipzen A."/>
            <person name="O'Donnell K."/>
            <person name="Pangilinan J."/>
            <person name="Reynolds N."/>
            <person name="Sandor L."/>
            <person name="Smith M.E."/>
            <person name="Tsang A."/>
            <person name="Grigoriev I.V."/>
            <person name="Stajich J.E."/>
            <person name="Spatafora J.W."/>
        </authorList>
    </citation>
    <scope>NUCLEOTIDE SEQUENCE</scope>
    <source>
        <strain evidence="3">RSA 2281</strain>
    </source>
</reference>
<feature type="domain" description="Acyclic terpene utilisation N-terminal" evidence="1">
    <location>
        <begin position="10"/>
        <end position="492"/>
    </location>
</feature>
<dbReference type="PANTHER" id="PTHR47708:SF2">
    <property type="entry name" value="SI:CH73-132F6.5"/>
    <property type="match status" value="1"/>
</dbReference>
<accession>A0AAD5PBV5</accession>
<dbReference type="PANTHER" id="PTHR47708">
    <property type="match status" value="1"/>
</dbReference>
<dbReference type="AlphaFoldDB" id="A0AAD5PBV5"/>
<dbReference type="Proteomes" id="UP001209540">
    <property type="component" value="Unassembled WGS sequence"/>
</dbReference>
<comment type="caution">
    <text evidence="3">The sequence shown here is derived from an EMBL/GenBank/DDBJ whole genome shotgun (WGS) entry which is preliminary data.</text>
</comment>
<gene>
    <name evidence="3" type="ORF">BDA99DRAFT_516354</name>
</gene>
<dbReference type="Pfam" id="PF07287">
    <property type="entry name" value="AtuA"/>
    <property type="match status" value="1"/>
</dbReference>
<evidence type="ECO:0000259" key="2">
    <source>
        <dbReference type="Pfam" id="PF23544"/>
    </source>
</evidence>
<sequence>MPPKSGKSNVRIGCYSAFLGDSPEAAAQLVYEEGANLDYLVADYLAEITMGVLAVKKNARMMAGGKNDLINSQLGSDYIQQFLGQVLNRLLPDLQKNKTKVITNAGALDPLGCKAAIEKLCDKLNIKGMKVAAVVGDDMMNGENITTLDTFKNDIISFSPLSVKNLELDADRFPINGEPIVSMNAYLGAKGIAAALEAGADIVVTGRVVDSAIVVGPLMYEYGWEPSKQKDKYYDLLASASLAGHIIECGCHATGGNFTDWRKAAYSPYGGYSNMGYPIVEFEENGEFVVTKPVKTGGLVTVGTVAEQILYETLDPALYILADVILDMRQVQLTQVGENRVHVKGAKGHQATPYLKCCGIFIDGWSVSGTLIIGGEDARGKAEVVGIAIIERARRILKQRGMDDFREINIEPLGSEIALYGVNAKSLNTREVVLRVSATHNERKALQMLANEIMAPVTCMAPGTGFGGTPIPLPNIVHFPCLLPKSKATTEFVLGSTLQKIEWDNWDDALKYQNITALPPIPTATETKGLVKTKLISVAFGRSGDKGDVSNVGIIARDSKYLPYIKRSVTEKVIAKYMQHLCQGSVKRYELPGLLAFNFVLTHALGGGGLNSLLMDKQGKSFAQVVISGVDVEIPADMVPADARL</sequence>
<name>A0AAD5PBV5_9FUNG</name>
<keyword evidence="4" id="KW-1185">Reference proteome</keyword>
<dbReference type="Pfam" id="PF23544">
    <property type="entry name" value="AtuA_ferredoxin"/>
    <property type="match status" value="1"/>
</dbReference>
<protein>
    <submittedName>
        <fullName evidence="3">Acyclic terpene utilization protein atua</fullName>
    </submittedName>
</protein>
<feature type="domain" description="AtuA-like ferredoxin-fold" evidence="2">
    <location>
        <begin position="534"/>
        <end position="627"/>
    </location>
</feature>